<organism evidence="3 4">
    <name type="scientific">Planosporangium mesophilum</name>
    <dbReference type="NCBI Taxonomy" id="689768"/>
    <lineage>
        <taxon>Bacteria</taxon>
        <taxon>Bacillati</taxon>
        <taxon>Actinomycetota</taxon>
        <taxon>Actinomycetes</taxon>
        <taxon>Micromonosporales</taxon>
        <taxon>Micromonosporaceae</taxon>
        <taxon>Planosporangium</taxon>
    </lineage>
</organism>
<dbReference type="AlphaFoldDB" id="A0A8J3X4R8"/>
<gene>
    <name evidence="3" type="ORF">Pme01_36450</name>
</gene>
<evidence type="ECO:0000313" key="3">
    <source>
        <dbReference type="EMBL" id="GII24048.1"/>
    </source>
</evidence>
<evidence type="ECO:0000256" key="1">
    <source>
        <dbReference type="SAM" id="MobiDB-lite"/>
    </source>
</evidence>
<name>A0A8J3X4R8_9ACTN</name>
<reference evidence="3" key="1">
    <citation type="submission" date="2021-01" db="EMBL/GenBank/DDBJ databases">
        <title>Whole genome shotgun sequence of Planosporangium mesophilum NBRC 109066.</title>
        <authorList>
            <person name="Komaki H."/>
            <person name="Tamura T."/>
        </authorList>
    </citation>
    <scope>NUCLEOTIDE SEQUENCE</scope>
    <source>
        <strain evidence="3">NBRC 109066</strain>
    </source>
</reference>
<evidence type="ECO:0000313" key="4">
    <source>
        <dbReference type="Proteomes" id="UP000599074"/>
    </source>
</evidence>
<evidence type="ECO:0000256" key="2">
    <source>
        <dbReference type="SAM" id="SignalP"/>
    </source>
</evidence>
<accession>A0A8J3X4R8</accession>
<feature type="signal peptide" evidence="2">
    <location>
        <begin position="1"/>
        <end position="26"/>
    </location>
</feature>
<proteinExistence type="predicted"/>
<keyword evidence="4" id="KW-1185">Reference proteome</keyword>
<dbReference type="EMBL" id="BOON01000033">
    <property type="protein sequence ID" value="GII24048.1"/>
    <property type="molecule type" value="Genomic_DNA"/>
</dbReference>
<sequence length="740" mass="77929">MRLSLIAVLVCVVSVTALPGSSQAAAATPRIDLNVLVVTDGTPWVQAISQQLASEGVPTTVVDLSSPSRPVITGAFLSDTLAGGTPRAKFQGVVLPSDAPPGLSAAEQAAIVAFEQSFDVRQVDAYVYPGASVGLNPPFYAGSFDGSTTTATASARSDAFRYLNGPVTFEGSPGGNGSYGYLATPLPDNPTTGTHFEPYLTGSAPGATGTGTLAGVYTGGGRQQLVLTFAYNYYQQQYRSLAHGIVDWVTKGVHLGYWRNYFTTHIDDIFSSDSRWSDVGKCTPGEGDCAAAVPATTPIRMVPADVTNAASWQVQHNYTLDLLYNGDGSVQAGGSADPLTGSLLANKALFRWLNHTYSHPFLGCVQDFTVIPWRCRTDASGNTVWTDRATVDNEIAANIQFARSNGLPIRANELVSGEHSGTRILPQQTADNPNFVNAVTQNGIGWLGLDASREPAQRQIGSALGVPRHPINVFFNVATAREEVSEYNWIYTSKADGGSGICEANPTTTTCIAPLDPATGWSQYILPLQVQITLGYVLSNDPRPFYMHQSNLTEDRLALQAIGGILAAYRRTFATNTPVVSQTMTDAGTALRRQAVWAQTLSARTVSGYVQGNTMTLTGPAGTNVPVTAPAGTTDGWARTFGSAYAGEQSGYVTLGSSATTLKLPARRASEPLLSLRITIPLTVRSAGSPVTATVNGAAVTITSPAGRATLPRLAATGPSPVQPPPRALRQPQHRTTAGG</sequence>
<feature type="region of interest" description="Disordered" evidence="1">
    <location>
        <begin position="711"/>
        <end position="740"/>
    </location>
</feature>
<dbReference type="RefSeq" id="WP_168116895.1">
    <property type="nucleotide sequence ID" value="NZ_BOON01000033.1"/>
</dbReference>
<protein>
    <submittedName>
        <fullName evidence="3">Uncharacterized protein</fullName>
    </submittedName>
</protein>
<comment type="caution">
    <text evidence="3">The sequence shown here is derived from an EMBL/GenBank/DDBJ whole genome shotgun (WGS) entry which is preliminary data.</text>
</comment>
<keyword evidence="2" id="KW-0732">Signal</keyword>
<feature type="chain" id="PRO_5035290074" evidence="2">
    <location>
        <begin position="27"/>
        <end position="740"/>
    </location>
</feature>
<dbReference type="Proteomes" id="UP000599074">
    <property type="component" value="Unassembled WGS sequence"/>
</dbReference>